<dbReference type="AlphaFoldDB" id="A0A1I0CWL8"/>
<dbReference type="Gene3D" id="3.90.550.20">
    <property type="match status" value="1"/>
</dbReference>
<dbReference type="InterPro" id="IPR029044">
    <property type="entry name" value="Nucleotide-diphossugar_trans"/>
</dbReference>
<dbReference type="EMBL" id="FOIN01000004">
    <property type="protein sequence ID" value="SET24228.1"/>
    <property type="molecule type" value="Genomic_DNA"/>
</dbReference>
<evidence type="ECO:0000313" key="3">
    <source>
        <dbReference type="Proteomes" id="UP000198558"/>
    </source>
</evidence>
<dbReference type="InterPro" id="IPR007577">
    <property type="entry name" value="GlycoTrfase_DXD_sugar-bd_CS"/>
</dbReference>
<dbReference type="RefSeq" id="WP_092352407.1">
    <property type="nucleotide sequence ID" value="NZ_CAMTSG010000016.1"/>
</dbReference>
<dbReference type="GO" id="GO:0016020">
    <property type="term" value="C:membrane"/>
    <property type="evidence" value="ECO:0007669"/>
    <property type="project" value="GOC"/>
</dbReference>
<dbReference type="Proteomes" id="UP000198558">
    <property type="component" value="Unassembled WGS sequence"/>
</dbReference>
<reference evidence="3" key="1">
    <citation type="submission" date="2016-10" db="EMBL/GenBank/DDBJ databases">
        <authorList>
            <person name="Varghese N."/>
            <person name="Submissions S."/>
        </authorList>
    </citation>
    <scope>NUCLEOTIDE SEQUENCE [LARGE SCALE GENOMIC DNA]</scope>
    <source>
        <strain evidence="3">DSM 1551</strain>
    </source>
</reference>
<evidence type="ECO:0000313" key="2">
    <source>
        <dbReference type="EMBL" id="SET24228.1"/>
    </source>
</evidence>
<dbReference type="OrthoDB" id="9802987at2"/>
<dbReference type="GO" id="GO:0051999">
    <property type="term" value="P:mannosyl-inositol phosphorylceramide biosynthetic process"/>
    <property type="evidence" value="ECO:0007669"/>
    <property type="project" value="TreeGrafter"/>
</dbReference>
<dbReference type="Pfam" id="PF04488">
    <property type="entry name" value="Gly_transf_sug"/>
    <property type="match status" value="1"/>
</dbReference>
<dbReference type="PANTHER" id="PTHR32385">
    <property type="entry name" value="MANNOSYL PHOSPHORYLINOSITOL CERAMIDE SYNTHASE"/>
    <property type="match status" value="1"/>
</dbReference>
<dbReference type="PANTHER" id="PTHR32385:SF15">
    <property type="entry name" value="INOSITOL PHOSPHOCERAMIDE MANNOSYLTRANSFERASE 1"/>
    <property type="match status" value="1"/>
</dbReference>
<dbReference type="InterPro" id="IPR051706">
    <property type="entry name" value="Glycosyltransferase_domain"/>
</dbReference>
<keyword evidence="3" id="KW-1185">Reference proteome</keyword>
<dbReference type="GeneID" id="78287662"/>
<name>A0A1I0CWL8_9FIRM</name>
<sequence>MIPKIIHYCWFGNNPKPKLMKQCIKSWKKCCPDYEIIEWNESNFDIGCNTYVKEAYEEKKWAFVTDYARLWIIYHYGGIYLDTDVELIKNLDDLLVNESFFGYEDESHIATGLGFGAKKGNVIVECMLNDYKDIHFIKEDGSLDLTPCPKRNTDAILHLLSDVTNTGKVNVINGATLFPKEYFCPMDYQTRSMNKTKNTYSIHWFNASWYDEKQKEDQEKRLKEIRRDKLIHSPNKILRNILGIQKYEKLKKIIKK</sequence>
<keyword evidence="1 2" id="KW-0808">Transferase</keyword>
<proteinExistence type="predicted"/>
<gene>
    <name evidence="2" type="ORF">SAMN04489758_10443</name>
</gene>
<protein>
    <submittedName>
        <fullName evidence="2">Glycosyltransferase sugar-binding region containing DXD motif-containing protein</fullName>
    </submittedName>
</protein>
<dbReference type="GO" id="GO:0000030">
    <property type="term" value="F:mannosyltransferase activity"/>
    <property type="evidence" value="ECO:0007669"/>
    <property type="project" value="TreeGrafter"/>
</dbReference>
<organism evidence="2 3">
    <name type="scientific">Thomasclavelia cocleata</name>
    <dbReference type="NCBI Taxonomy" id="69824"/>
    <lineage>
        <taxon>Bacteria</taxon>
        <taxon>Bacillati</taxon>
        <taxon>Bacillota</taxon>
        <taxon>Erysipelotrichia</taxon>
        <taxon>Erysipelotrichales</taxon>
        <taxon>Coprobacillaceae</taxon>
        <taxon>Thomasclavelia</taxon>
    </lineage>
</organism>
<accession>A0A1I0CWL8</accession>
<dbReference type="SUPFAM" id="SSF53448">
    <property type="entry name" value="Nucleotide-diphospho-sugar transferases"/>
    <property type="match status" value="1"/>
</dbReference>
<evidence type="ECO:0000256" key="1">
    <source>
        <dbReference type="ARBA" id="ARBA00022679"/>
    </source>
</evidence>